<dbReference type="RefSeq" id="WP_344346069.1">
    <property type="nucleotide sequence ID" value="NZ_BAAASM010000002.1"/>
</dbReference>
<gene>
    <name evidence="2" type="primary">snogH</name>
    <name evidence="3" type="ORF">ACFP3J_11815</name>
</gene>
<dbReference type="GO" id="GO:0016829">
    <property type="term" value="F:lyase activity"/>
    <property type="evidence" value="ECO:0007669"/>
    <property type="project" value="InterPro"/>
</dbReference>
<proteinExistence type="predicted"/>
<protein>
    <submittedName>
        <fullName evidence="3">NDP-hexose 2,3-dehydratase family protein</fullName>
    </submittedName>
    <submittedName>
        <fullName evidence="2">SnogH</fullName>
    </submittedName>
</protein>
<accession>O54255</accession>
<reference evidence="4" key="6">
    <citation type="journal article" date="2019" name="Int. J. Syst. Evol. Microbiol.">
        <title>The Global Catalogue of Microorganisms (GCM) 10K type strain sequencing project: providing services to taxonomists for standard genome sequencing and annotation.</title>
        <authorList>
            <consortium name="The Broad Institute Genomics Platform"/>
            <consortium name="The Broad Institute Genome Sequencing Center for Infectious Disease"/>
            <person name="Wu L."/>
            <person name="Ma J."/>
        </authorList>
    </citation>
    <scope>NUCLEOTIDE SEQUENCE [LARGE SCALE GENOMIC DNA]</scope>
    <source>
        <strain evidence="4">KCTC 5701</strain>
    </source>
</reference>
<reference evidence="2" key="3">
    <citation type="journal article" date="1997" name="Mol. Gen. Genet.">
        <title>Characterization of Streptomyces nogalater genes encoding enzymes involved in glycosylation steps in nogalamycin biosynthesis.</title>
        <authorList>
            <person name="Torkkell S."/>
            <person name="Ylihonko K."/>
            <person name="Hakala J."/>
            <person name="Skurnik M."/>
            <person name="Mantsala P."/>
        </authorList>
    </citation>
    <scope>NUCLEOTIDE SEQUENCE</scope>
    <source>
        <strain evidence="2">ATCC 27451</strain>
    </source>
</reference>
<dbReference type="EMBL" id="JBHSOE010000015">
    <property type="protein sequence ID" value="MFC5656170.1"/>
    <property type="molecule type" value="Genomic_DNA"/>
</dbReference>
<reference evidence="2" key="4">
    <citation type="submission" date="1999-10" db="EMBL/GenBank/DDBJ databases">
        <authorList>
            <person name="Ylihonko K.P.J."/>
        </authorList>
    </citation>
    <scope>NUCLEOTIDE SEQUENCE</scope>
    <source>
        <strain evidence="2">ATCC 27451</strain>
    </source>
</reference>
<dbReference type="Gene3D" id="3.90.79.40">
    <property type="entry name" value="EvaA sugar 2,3-dehydratase subunit"/>
    <property type="match status" value="2"/>
</dbReference>
<keyword evidence="4" id="KW-1185">Reference proteome</keyword>
<dbReference type="InterPro" id="IPR038153">
    <property type="entry name" value="EvaA-like_sf"/>
</dbReference>
<feature type="domain" description="dTDP-4-dehydro-6-deoxy-alpha-D-glucopyranose 2,3-dehydratase" evidence="1">
    <location>
        <begin position="37"/>
        <end position="240"/>
    </location>
</feature>
<evidence type="ECO:0000313" key="4">
    <source>
        <dbReference type="Proteomes" id="UP001596065"/>
    </source>
</evidence>
<dbReference type="EMBL" id="AJ224512">
    <property type="protein sequence ID" value="CAA12009.1"/>
    <property type="molecule type" value="Genomic_DNA"/>
</dbReference>
<dbReference type="InterPro" id="IPR005212">
    <property type="entry name" value="EvaA-like"/>
</dbReference>
<sequence>MTKLSAHPAAPAHGAVPDPLRLAASARSAGVWLPRTTEVHHWLATVGQHARAQVERVPLAELDGWLRDPATGNIAHRSGGFFTVEGLDVTIPRAPVPHWEQPIINQPEVGLLGIVVKEFDGVLHCLMQAKLEPGNCNGIQLSPTVQATRSNYTRVHRGRPVPYLEHFQDPARRSRILADVRQSEQGSWFHHKRNRNMVVEVEEDIDVHDGFCWLSLGQLHELLTVDNLINMDTRTVLSCLPFAHAGLAAVAAPGADPFRRALVASCAPDGYSRHSLGDLLSWITDVRTRTEVRTEMVPLDGLRSWRRTDERISHEDGGFFDVIGVRVRTRGREVAEWTQPMIEPHAKGVVAFLVRPIEGVLHVLVHARVEPGYVDIVELAPTVQCTPDSYERLPARARPLFLDEVLPARADRVRFDAELSEEGGRFYHARNRYLVAETDLAAGFDHPDFRWVTLAQLVELLRHSHYVNIQARSLVACLYGLATAPPRR</sequence>
<dbReference type="GO" id="GO:0008168">
    <property type="term" value="F:methyltransferase activity"/>
    <property type="evidence" value="ECO:0007669"/>
    <property type="project" value="UniProtKB-KW"/>
</dbReference>
<reference evidence="3" key="7">
    <citation type="submission" date="2024-09" db="EMBL/GenBank/DDBJ databases">
        <authorList>
            <person name="Sun Q."/>
            <person name="Mori K."/>
        </authorList>
    </citation>
    <scope>NUCLEOTIDE SEQUENCE</scope>
    <source>
        <strain evidence="3">CGMCC 4.1442</strain>
    </source>
</reference>
<reference evidence="2" key="1">
    <citation type="journal article" date="1996" name="Microbiology">
        <title>Production of hybrid anthracycline antibiotics by heterologous expression of Streptomyces nogalater nogalamycin biosynthesis genes.</title>
        <authorList>
            <person name="Ylihonko K."/>
            <person name="Hakala J."/>
            <person name="Kunnari T."/>
            <person name="Mantsala P."/>
        </authorList>
    </citation>
    <scope>NUCLEOTIDE SEQUENCE</scope>
    <source>
        <strain evidence="2">ATCC 27451</strain>
    </source>
</reference>
<reference evidence="3" key="5">
    <citation type="journal article" date="2014" name="Int. J. Syst. Evol. Microbiol.">
        <title>Complete genome of a new Firmicutes species belonging to the dominant human colonic microbiota ('Ruminococcus bicirculans') reveals two chromosomes and a selective capacity to utilize plant glucans.</title>
        <authorList>
            <consortium name="NISC Comparative Sequencing Program"/>
            <person name="Wegmann U."/>
            <person name="Louis P."/>
            <person name="Goesmann A."/>
            <person name="Henrissat B."/>
            <person name="Duncan S.H."/>
            <person name="Flint H.J."/>
        </authorList>
    </citation>
    <scope>NUCLEOTIDE SEQUENCE</scope>
    <source>
        <strain evidence="3">CGMCC 4.1442</strain>
    </source>
</reference>
<organism evidence="2">
    <name type="scientific">Streptomyces nogalater</name>
    <dbReference type="NCBI Taxonomy" id="38314"/>
    <lineage>
        <taxon>Bacteria</taxon>
        <taxon>Bacillati</taxon>
        <taxon>Actinomycetota</taxon>
        <taxon>Actinomycetes</taxon>
        <taxon>Kitasatosporales</taxon>
        <taxon>Streptomycetaceae</taxon>
        <taxon>Streptomyces</taxon>
    </lineage>
</organism>
<evidence type="ECO:0000259" key="1">
    <source>
        <dbReference type="Pfam" id="PF03559"/>
    </source>
</evidence>
<keyword evidence="2" id="KW-0489">Methyltransferase</keyword>
<dbReference type="Proteomes" id="UP001596065">
    <property type="component" value="Unassembled WGS sequence"/>
</dbReference>
<evidence type="ECO:0000313" key="3">
    <source>
        <dbReference type="EMBL" id="MFC5656170.1"/>
    </source>
</evidence>
<dbReference type="Pfam" id="PF03559">
    <property type="entry name" value="Hexose_dehydrat"/>
    <property type="match status" value="2"/>
</dbReference>
<dbReference type="GO" id="GO:0032259">
    <property type="term" value="P:methylation"/>
    <property type="evidence" value="ECO:0007669"/>
    <property type="project" value="UniProtKB-KW"/>
</dbReference>
<dbReference type="AlphaFoldDB" id="O54255"/>
<evidence type="ECO:0000313" key="2">
    <source>
        <dbReference type="EMBL" id="CAA12009.1"/>
    </source>
</evidence>
<reference evidence="2" key="2">
    <citation type="journal article" date="1996" name="Mol. Gen. Genet.">
        <title>A gene cluster involved in nogalamycin biosynthesis from Streptomyces nogalater: sequence analysis and complementation of early-block mutations in the anthracycline pathway.</title>
        <authorList>
            <person name="Ylihonko K."/>
            <person name="Tuikkanen J."/>
            <person name="Jussila S."/>
            <person name="Cong L."/>
            <person name="Mantsala P."/>
        </authorList>
    </citation>
    <scope>NUCLEOTIDE SEQUENCE</scope>
    <source>
        <strain evidence="2">ATCC 27451</strain>
    </source>
</reference>
<keyword evidence="2" id="KW-0808">Transferase</keyword>
<name>O54255_STRNO</name>
<feature type="domain" description="dTDP-4-dehydro-6-deoxy-alpha-D-glucopyranose 2,3-dehydratase" evidence="1">
    <location>
        <begin position="278"/>
        <end position="478"/>
    </location>
</feature>
<dbReference type="PIR" id="T46668">
    <property type="entry name" value="T46668"/>
</dbReference>